<dbReference type="EMBL" id="LVVM01000587">
    <property type="protein sequence ID" value="OJA20362.1"/>
    <property type="molecule type" value="Genomic_DNA"/>
</dbReference>
<evidence type="ECO:0000256" key="1">
    <source>
        <dbReference type="SAM" id="MobiDB-lite"/>
    </source>
</evidence>
<evidence type="ECO:0000313" key="3">
    <source>
        <dbReference type="Proteomes" id="UP000183567"/>
    </source>
</evidence>
<dbReference type="OrthoDB" id="2620490at2759"/>
<name>A0A1J8RF15_9AGAM</name>
<keyword evidence="3" id="KW-1185">Reference proteome</keyword>
<comment type="caution">
    <text evidence="2">The sequence shown here is derived from an EMBL/GenBank/DDBJ whole genome shotgun (WGS) entry which is preliminary data.</text>
</comment>
<dbReference type="AlphaFoldDB" id="A0A1J8RF15"/>
<reference evidence="2 3" key="1">
    <citation type="submission" date="2016-03" db="EMBL/GenBank/DDBJ databases">
        <title>Comparative genomics of the ectomycorrhizal sister species Rhizopogon vinicolor and Rhizopogon vesiculosus (Basidiomycota: Boletales) reveals a divergence of the mating type B locus.</title>
        <authorList>
            <person name="Mujic A.B."/>
            <person name="Kuo A."/>
            <person name="Tritt A."/>
            <person name="Lipzen A."/>
            <person name="Chen C."/>
            <person name="Johnson J."/>
            <person name="Sharma A."/>
            <person name="Barry K."/>
            <person name="Grigoriev I.V."/>
            <person name="Spatafora J.W."/>
        </authorList>
    </citation>
    <scope>NUCLEOTIDE SEQUENCE [LARGE SCALE GENOMIC DNA]</scope>
    <source>
        <strain evidence="2 3">AM-OR11-056</strain>
    </source>
</reference>
<dbReference type="Proteomes" id="UP000183567">
    <property type="component" value="Unassembled WGS sequence"/>
</dbReference>
<gene>
    <name evidence="2" type="ORF">AZE42_07311</name>
</gene>
<feature type="region of interest" description="Disordered" evidence="1">
    <location>
        <begin position="1"/>
        <end position="54"/>
    </location>
</feature>
<proteinExistence type="predicted"/>
<organism evidence="2 3">
    <name type="scientific">Rhizopogon vesiculosus</name>
    <dbReference type="NCBI Taxonomy" id="180088"/>
    <lineage>
        <taxon>Eukaryota</taxon>
        <taxon>Fungi</taxon>
        <taxon>Dikarya</taxon>
        <taxon>Basidiomycota</taxon>
        <taxon>Agaricomycotina</taxon>
        <taxon>Agaricomycetes</taxon>
        <taxon>Agaricomycetidae</taxon>
        <taxon>Boletales</taxon>
        <taxon>Suillineae</taxon>
        <taxon>Rhizopogonaceae</taxon>
        <taxon>Rhizopogon</taxon>
    </lineage>
</organism>
<evidence type="ECO:0000313" key="2">
    <source>
        <dbReference type="EMBL" id="OJA20362.1"/>
    </source>
</evidence>
<accession>A0A1J8RF15</accession>
<protein>
    <submittedName>
        <fullName evidence="2">Uncharacterized protein</fullName>
    </submittedName>
</protein>
<sequence>MDTPQPPSDTTTERTPPPSETTMDTTKRNKRSNKNVEVVLTKSKANKKKQSKSDSLNAPYIKLTPLDDDDDCYIEDTAMILDDDVGRQQSQASHRIKDPNIHCIYCQDIGSYIWRCTGRDCGIPVCVSKAPGDHGCIDASPNDVTGVVTVTESTFLCPQCHRAEERRIMLRIASRRLKSGNHRPSVMRDDFQWLANMKYEGNLLIFVNTHSDTATGNLVVAGNAENPQSLPMYQLLKFYLGEHLKSATQAIAKINKTTRLGPYIRGLVICSCGSTGRVTESVNALKQLVECDIFDFVLVPAGVSTMDTTVVPAINRFLENVFVYDMKIWDALLQSFGEDKHVLNSTPIMLSFADMQISSHGTRKRSVDTRVIAYSNLKDGRPWGFDIYQCRMCNEPAHNLIFHPDGKQFYGKEWLQTKMKYRCLKCKAYIRRIPTPSWIHVADSQNYGRVWYNWPLTLQQRQDLGMKH</sequence>